<dbReference type="InterPro" id="IPR022409">
    <property type="entry name" value="PKD/Chitinase_dom"/>
</dbReference>
<dbReference type="STRING" id="400055.SAMN04490243_2083"/>
<dbReference type="Proteomes" id="UP000199534">
    <property type="component" value="Unassembled WGS sequence"/>
</dbReference>
<evidence type="ECO:0000259" key="2">
    <source>
        <dbReference type="PROSITE" id="PS50093"/>
    </source>
</evidence>
<dbReference type="PANTHER" id="PTHR46182">
    <property type="entry name" value="FI19480P1"/>
    <property type="match status" value="1"/>
</dbReference>
<feature type="region of interest" description="Disordered" evidence="1">
    <location>
        <begin position="163"/>
        <end position="192"/>
    </location>
</feature>
<proteinExistence type="predicted"/>
<dbReference type="InterPro" id="IPR012334">
    <property type="entry name" value="Pectin_lyas_fold"/>
</dbReference>
<feature type="domain" description="PKD" evidence="2">
    <location>
        <begin position="373"/>
        <end position="460"/>
    </location>
</feature>
<dbReference type="OrthoDB" id="872573at2"/>
<dbReference type="SMART" id="SM00089">
    <property type="entry name" value="PKD"/>
    <property type="match status" value="3"/>
</dbReference>
<reference evidence="4 5" key="1">
    <citation type="submission" date="2016-10" db="EMBL/GenBank/DDBJ databases">
        <authorList>
            <person name="de Groot N.N."/>
        </authorList>
    </citation>
    <scope>NUCLEOTIDE SEQUENCE [LARGE SCALE GENOMIC DNA]</scope>
    <source>
        <strain evidence="4 5">DSM 21019</strain>
    </source>
</reference>
<sequence>MEEGFEARTTTFPPTDDAYLQSGKGYNETLMRLEEGSRTSYLLFDLSPIEAIGGYITDASFQFTIMTDGGDGEIQVYQGLEGEWDETELDFDNAPGSDVLLGQINDTFIAGSTQEIVLSAADMIPGKTTLILFHANGNDLAIASKEHPSKAFPKLVVTYNAPEEADPITVADPTSGSAGEEEDTGSGSTENQAPQAVVNATPVNGQAPLEVSFEGKDSSDDTAIASYAWDFKDGSTSTSINPTHTYTEPGTYNASLLVTDGNGLTDEAIITITVQEGDNQAPVAQASASVTSGEAPLNVQFSANESTDDKGIVRYYWDFGTNDPSSAKNPSRTFTEAGEYSVTLTVTDAEGLTSTDNLTITVTGSSSTNNQSPVARISANPTSGPAPLTVSFDATASTDDSGIVSYSWDFGNTETGNGQTTQNTFNTPGTYTTTLTVTDDQGVTGTATISITVESSSGGGSSGGSGGGSAPPGYYVTPSGSAYASGLSESTAWSLEHAFDAAQPGDIVYVKAGNYGNKQIHVNRSGSYGNPIKFIGYTNTPGDIVTYGSSSFNYGEQLNASKMPLLRGSAPSGEGSGTGFYITGSYIHVENFQFTEYEFGLQSIGQYNEFKNIIAVKIGDYNPSHSYPSATSNAFLNYSGNGIWLAGNNVKLENSIVINAGAKGVTLKDGVGMSVSNVEVYADNNINPTDYYFLIAEGVRNSNFNNIYVKRVGQLEHRGHGITFKGNGQITGNTLNNFEIVNTQLGLQFPQTSNNTIRNGNILKESHIDSNSPEVGGMRLANGSNNNTLEDITLTNCSIKFQDWNDGAAGDVDDASDNNTFNRVTVRDAFSGIAFGYFQTANHASSADNNRFNNCRFINLDYLFEVDRANSNTVLSGCTIQGVNNFKIERIQGGPSYNLNASFQNCSWSNVGFTPPN</sequence>
<dbReference type="SUPFAM" id="SSF49299">
    <property type="entry name" value="PKD domain"/>
    <property type="match status" value="3"/>
</dbReference>
<feature type="domain" description="PKD" evidence="2">
    <location>
        <begin position="194"/>
        <end position="279"/>
    </location>
</feature>
<evidence type="ECO:0000256" key="1">
    <source>
        <dbReference type="SAM" id="MobiDB-lite"/>
    </source>
</evidence>
<dbReference type="PANTHER" id="PTHR46182:SF2">
    <property type="entry name" value="FI19480P1"/>
    <property type="match status" value="1"/>
</dbReference>
<evidence type="ECO:0000313" key="4">
    <source>
        <dbReference type="EMBL" id="SFR48377.1"/>
    </source>
</evidence>
<dbReference type="InterPro" id="IPR029865">
    <property type="entry name" value="KIAA0319-like"/>
</dbReference>
<dbReference type="GO" id="GO:0031410">
    <property type="term" value="C:cytoplasmic vesicle"/>
    <property type="evidence" value="ECO:0007669"/>
    <property type="project" value="TreeGrafter"/>
</dbReference>
<dbReference type="SUPFAM" id="SSF51126">
    <property type="entry name" value="Pectin lyase-like"/>
    <property type="match status" value="2"/>
</dbReference>
<dbReference type="PROSITE" id="PS50093">
    <property type="entry name" value="PKD"/>
    <property type="match status" value="3"/>
</dbReference>
<dbReference type="Gene3D" id="2.60.40.10">
    <property type="entry name" value="Immunoglobulins"/>
    <property type="match status" value="3"/>
</dbReference>
<dbReference type="GO" id="GO:0005509">
    <property type="term" value="F:calcium ion binding"/>
    <property type="evidence" value="ECO:0007669"/>
    <property type="project" value="InterPro"/>
</dbReference>
<dbReference type="EMBL" id="FOYQ01000002">
    <property type="protein sequence ID" value="SFR48377.1"/>
    <property type="molecule type" value="Genomic_DNA"/>
</dbReference>
<dbReference type="InterPro" id="IPR011050">
    <property type="entry name" value="Pectin_lyase_fold/virulence"/>
</dbReference>
<dbReference type="Pfam" id="PF18911">
    <property type="entry name" value="PKD_4"/>
    <property type="match status" value="3"/>
</dbReference>
<keyword evidence="5" id="KW-1185">Reference proteome</keyword>
<gene>
    <name evidence="4" type="ORF">SAMN04490243_2083</name>
</gene>
<feature type="domain" description="PKD" evidence="2">
    <location>
        <begin position="282"/>
        <end position="367"/>
    </location>
</feature>
<protein>
    <submittedName>
        <fullName evidence="4">PKD repeat-containing protein</fullName>
    </submittedName>
</protein>
<feature type="domain" description="Cadherin" evidence="3">
    <location>
        <begin position="269"/>
        <end position="375"/>
    </location>
</feature>
<dbReference type="CDD" id="cd00146">
    <property type="entry name" value="PKD"/>
    <property type="match status" value="3"/>
</dbReference>
<dbReference type="PROSITE" id="PS50268">
    <property type="entry name" value="CADHERIN_2"/>
    <property type="match status" value="1"/>
</dbReference>
<dbReference type="InterPro" id="IPR035986">
    <property type="entry name" value="PKD_dom_sf"/>
</dbReference>
<dbReference type="SMART" id="SM00710">
    <property type="entry name" value="PbH1"/>
    <property type="match status" value="8"/>
</dbReference>
<dbReference type="RefSeq" id="WP_092982528.1">
    <property type="nucleotide sequence ID" value="NZ_FOYQ01000002.1"/>
</dbReference>
<dbReference type="Gene3D" id="2.160.20.10">
    <property type="entry name" value="Single-stranded right-handed beta-helix, Pectin lyase-like"/>
    <property type="match status" value="1"/>
</dbReference>
<evidence type="ECO:0000259" key="3">
    <source>
        <dbReference type="PROSITE" id="PS50268"/>
    </source>
</evidence>
<dbReference type="InterPro" id="IPR013783">
    <property type="entry name" value="Ig-like_fold"/>
</dbReference>
<dbReference type="InterPro" id="IPR000601">
    <property type="entry name" value="PKD_dom"/>
</dbReference>
<name>A0A1I6H213_9FLAO</name>
<evidence type="ECO:0000313" key="5">
    <source>
        <dbReference type="Proteomes" id="UP000199534"/>
    </source>
</evidence>
<dbReference type="InterPro" id="IPR002126">
    <property type="entry name" value="Cadherin-like_dom"/>
</dbReference>
<organism evidence="4 5">
    <name type="scientific">Robiginitalea myxolifaciens</name>
    <dbReference type="NCBI Taxonomy" id="400055"/>
    <lineage>
        <taxon>Bacteria</taxon>
        <taxon>Pseudomonadati</taxon>
        <taxon>Bacteroidota</taxon>
        <taxon>Flavobacteriia</taxon>
        <taxon>Flavobacteriales</taxon>
        <taxon>Flavobacteriaceae</taxon>
        <taxon>Robiginitalea</taxon>
    </lineage>
</organism>
<accession>A0A1I6H213</accession>
<dbReference type="AlphaFoldDB" id="A0A1I6H213"/>
<dbReference type="InterPro" id="IPR006626">
    <property type="entry name" value="PbH1"/>
</dbReference>
<dbReference type="GO" id="GO:0016020">
    <property type="term" value="C:membrane"/>
    <property type="evidence" value="ECO:0007669"/>
    <property type="project" value="InterPro"/>
</dbReference>
<dbReference type="GO" id="GO:0007156">
    <property type="term" value="P:homophilic cell adhesion via plasma membrane adhesion molecules"/>
    <property type="evidence" value="ECO:0007669"/>
    <property type="project" value="InterPro"/>
</dbReference>